<dbReference type="Pfam" id="PF01547">
    <property type="entry name" value="SBP_bac_1"/>
    <property type="match status" value="1"/>
</dbReference>
<dbReference type="InterPro" id="IPR050490">
    <property type="entry name" value="Bact_solute-bd_prot1"/>
</dbReference>
<evidence type="ECO:0000256" key="5">
    <source>
        <dbReference type="ARBA" id="ARBA00023136"/>
    </source>
</evidence>
<evidence type="ECO:0000256" key="7">
    <source>
        <dbReference type="ARBA" id="ARBA00023288"/>
    </source>
</evidence>
<dbReference type="Proteomes" id="UP000295418">
    <property type="component" value="Unassembled WGS sequence"/>
</dbReference>
<dbReference type="PROSITE" id="PS01037">
    <property type="entry name" value="SBP_BACTERIAL_1"/>
    <property type="match status" value="1"/>
</dbReference>
<evidence type="ECO:0000256" key="6">
    <source>
        <dbReference type="ARBA" id="ARBA00023139"/>
    </source>
</evidence>
<evidence type="ECO:0000256" key="3">
    <source>
        <dbReference type="ARBA" id="ARBA00022475"/>
    </source>
</evidence>
<comment type="similarity">
    <text evidence="1">Belongs to the bacterial solute-binding protein 1 family.</text>
</comment>
<protein>
    <submittedName>
        <fullName evidence="9">Extracellular solute-binding protein</fullName>
    </submittedName>
</protein>
<evidence type="ECO:0000256" key="8">
    <source>
        <dbReference type="SAM" id="SignalP"/>
    </source>
</evidence>
<dbReference type="PANTHER" id="PTHR43649">
    <property type="entry name" value="ARABINOSE-BINDING PROTEIN-RELATED"/>
    <property type="match status" value="1"/>
</dbReference>
<dbReference type="PROSITE" id="PS51257">
    <property type="entry name" value="PROKAR_LIPOPROTEIN"/>
    <property type="match status" value="1"/>
</dbReference>
<feature type="chain" id="PRO_5039166993" evidence="8">
    <location>
        <begin position="22"/>
        <end position="434"/>
    </location>
</feature>
<keyword evidence="2" id="KW-0813">Transport</keyword>
<evidence type="ECO:0000313" key="10">
    <source>
        <dbReference type="Proteomes" id="UP000295418"/>
    </source>
</evidence>
<dbReference type="PANTHER" id="PTHR43649:SF33">
    <property type="entry name" value="POLYGALACTURONAN_RHAMNOGALACTURONAN-BINDING PROTEIN YTCQ"/>
    <property type="match status" value="1"/>
</dbReference>
<evidence type="ECO:0000256" key="4">
    <source>
        <dbReference type="ARBA" id="ARBA00022729"/>
    </source>
</evidence>
<keyword evidence="4 8" id="KW-0732">Signal</keyword>
<dbReference type="GO" id="GO:0055085">
    <property type="term" value="P:transmembrane transport"/>
    <property type="evidence" value="ECO:0007669"/>
    <property type="project" value="InterPro"/>
</dbReference>
<keyword evidence="3" id="KW-1003">Cell membrane</keyword>
<dbReference type="Gene3D" id="3.40.190.10">
    <property type="entry name" value="Periplasmic binding protein-like II"/>
    <property type="match status" value="2"/>
</dbReference>
<gene>
    <name evidence="9" type="ORF">E0485_13315</name>
</gene>
<dbReference type="EMBL" id="SKFG01000012">
    <property type="protein sequence ID" value="TCZ76567.1"/>
    <property type="molecule type" value="Genomic_DNA"/>
</dbReference>
<evidence type="ECO:0000313" key="9">
    <source>
        <dbReference type="EMBL" id="TCZ76567.1"/>
    </source>
</evidence>
<proteinExistence type="inferred from homology"/>
<dbReference type="AlphaFoldDB" id="A0A4R4EB84"/>
<dbReference type="SUPFAM" id="SSF53850">
    <property type="entry name" value="Periplasmic binding protein-like II"/>
    <property type="match status" value="1"/>
</dbReference>
<comment type="caution">
    <text evidence="9">The sequence shown here is derived from an EMBL/GenBank/DDBJ whole genome shotgun (WGS) entry which is preliminary data.</text>
</comment>
<dbReference type="OrthoDB" id="9763054at2"/>
<keyword evidence="5" id="KW-0472">Membrane</keyword>
<accession>A0A4R4EB84</accession>
<dbReference type="RefSeq" id="WP_132418539.1">
    <property type="nucleotide sequence ID" value="NZ_SKFG01000012.1"/>
</dbReference>
<sequence>MSMKKGVIIATASALVLGSLAGCGSKTGTENTASPAPGGQTVIDIYQFKVEFKDQFEAVAKAYEKANPNVKINISTVGGGDDYGASLKAKFASGAEPAIFNVGGPQDVADWKNKLADLSDTEAAKKALSGSLTGVTVDNKTYGLPFSQEGYGLLYNKEVFKKAGIDPATITSYDALVKAVETLDAKKKDIGIEAPFAFAAKETWITGLHLSNPFFAAEFDNDINKVYQAKEIEFKYQDQLKKMIDLQQKYSVQPTVSLDYSRQVEELFSQGKVAITQQGNWVYNAIADIDKDFADNNVGLLPIPVQGVKEDVVPVGIPMYWAVNESKDDATKKASKDFLDWLYTSDEGKRAVLEDFKFVPAYDGYDTAKIADPISREVYRFAQEGKTSSWVFMGYPSAWGMDKLGADIQQYISGKLPWDQLVKNAKDTWKAARQ</sequence>
<dbReference type="InterPro" id="IPR006059">
    <property type="entry name" value="SBP"/>
</dbReference>
<evidence type="ECO:0000256" key="1">
    <source>
        <dbReference type="ARBA" id="ARBA00008520"/>
    </source>
</evidence>
<organism evidence="9 10">
    <name type="scientific">Paenibacillus albiflavus</name>
    <dbReference type="NCBI Taxonomy" id="2545760"/>
    <lineage>
        <taxon>Bacteria</taxon>
        <taxon>Bacillati</taxon>
        <taxon>Bacillota</taxon>
        <taxon>Bacilli</taxon>
        <taxon>Bacillales</taxon>
        <taxon>Paenibacillaceae</taxon>
        <taxon>Paenibacillus</taxon>
    </lineage>
</organism>
<name>A0A4R4EB84_9BACL</name>
<feature type="signal peptide" evidence="8">
    <location>
        <begin position="1"/>
        <end position="21"/>
    </location>
</feature>
<keyword evidence="7" id="KW-0449">Lipoprotein</keyword>
<keyword evidence="6" id="KW-0564">Palmitate</keyword>
<dbReference type="InterPro" id="IPR006061">
    <property type="entry name" value="SBP_1_CS"/>
</dbReference>
<evidence type="ECO:0000256" key="2">
    <source>
        <dbReference type="ARBA" id="ARBA00022448"/>
    </source>
</evidence>
<keyword evidence="10" id="KW-1185">Reference proteome</keyword>
<reference evidence="9 10" key="1">
    <citation type="submission" date="2019-03" db="EMBL/GenBank/DDBJ databases">
        <authorList>
            <person name="Kim M.K.M."/>
        </authorList>
    </citation>
    <scope>NUCLEOTIDE SEQUENCE [LARGE SCALE GENOMIC DNA]</scope>
    <source>
        <strain evidence="9 10">18JY21-1</strain>
    </source>
</reference>